<dbReference type="WBParaSite" id="L893_g28648.t1">
    <property type="protein sequence ID" value="L893_g28648.t1"/>
    <property type="gene ID" value="L893_g28648"/>
</dbReference>
<dbReference type="SUPFAM" id="SSF75632">
    <property type="entry name" value="Cullin homology domain"/>
    <property type="match status" value="1"/>
</dbReference>
<dbReference type="SMART" id="SM00884">
    <property type="entry name" value="Cullin_Nedd8"/>
    <property type="match status" value="1"/>
</dbReference>
<dbReference type="GO" id="GO:0006511">
    <property type="term" value="P:ubiquitin-dependent protein catabolic process"/>
    <property type="evidence" value="ECO:0007669"/>
    <property type="project" value="InterPro"/>
</dbReference>
<keyword evidence="2" id="KW-1017">Isopeptide bond</keyword>
<evidence type="ECO:0000256" key="5">
    <source>
        <dbReference type="PROSITE-ProRule" id="PRU00330"/>
    </source>
</evidence>
<dbReference type="FunFam" id="1.20.1310.10:FF:000002">
    <property type="entry name" value="cullin-3 isoform X1"/>
    <property type="match status" value="1"/>
</dbReference>
<organism evidence="8 9">
    <name type="scientific">Steinernema glaseri</name>
    <dbReference type="NCBI Taxonomy" id="37863"/>
    <lineage>
        <taxon>Eukaryota</taxon>
        <taxon>Metazoa</taxon>
        <taxon>Ecdysozoa</taxon>
        <taxon>Nematoda</taxon>
        <taxon>Chromadorea</taxon>
        <taxon>Rhabditida</taxon>
        <taxon>Tylenchina</taxon>
        <taxon>Panagrolaimomorpha</taxon>
        <taxon>Strongyloidoidea</taxon>
        <taxon>Steinernematidae</taxon>
        <taxon>Steinernema</taxon>
    </lineage>
</organism>
<dbReference type="Pfam" id="PF26557">
    <property type="entry name" value="Cullin_AB"/>
    <property type="match status" value="1"/>
</dbReference>
<proteinExistence type="inferred from homology"/>
<feature type="domain" description="Cullin family profile" evidence="7">
    <location>
        <begin position="422"/>
        <end position="644"/>
    </location>
</feature>
<dbReference type="InterPro" id="IPR036317">
    <property type="entry name" value="Cullin_homology_sf"/>
</dbReference>
<evidence type="ECO:0000313" key="9">
    <source>
        <dbReference type="WBParaSite" id="L893_g28648.t1"/>
    </source>
</evidence>
<dbReference type="InterPro" id="IPR036388">
    <property type="entry name" value="WH-like_DNA-bd_sf"/>
</dbReference>
<dbReference type="Gene3D" id="3.30.230.130">
    <property type="entry name" value="Cullin, Chain C, Domain 2"/>
    <property type="match status" value="1"/>
</dbReference>
<keyword evidence="3" id="KW-0833">Ubl conjugation pathway</keyword>
<evidence type="ECO:0000256" key="1">
    <source>
        <dbReference type="ARBA" id="ARBA00006019"/>
    </source>
</evidence>
<dbReference type="SUPFAM" id="SSF46785">
    <property type="entry name" value="Winged helix' DNA-binding domain"/>
    <property type="match status" value="1"/>
</dbReference>
<dbReference type="InterPro" id="IPR036390">
    <property type="entry name" value="WH_DNA-bd_sf"/>
</dbReference>
<dbReference type="InterPro" id="IPR059120">
    <property type="entry name" value="Cullin-like_AB"/>
</dbReference>
<evidence type="ECO:0000256" key="2">
    <source>
        <dbReference type="ARBA" id="ARBA00022499"/>
    </source>
</evidence>
<dbReference type="PANTHER" id="PTHR11932">
    <property type="entry name" value="CULLIN"/>
    <property type="match status" value="1"/>
</dbReference>
<dbReference type="InterPro" id="IPR019559">
    <property type="entry name" value="Cullin_neddylation_domain"/>
</dbReference>
<keyword evidence="4" id="KW-0832">Ubl conjugation</keyword>
<accession>A0A1I7ZPY1</accession>
<comment type="similarity">
    <text evidence="1 5 6">Belongs to the cullin family.</text>
</comment>
<dbReference type="GO" id="GO:0031625">
    <property type="term" value="F:ubiquitin protein ligase binding"/>
    <property type="evidence" value="ECO:0007669"/>
    <property type="project" value="InterPro"/>
</dbReference>
<keyword evidence="8" id="KW-1185">Reference proteome</keyword>
<name>A0A1I7ZPY1_9BILA</name>
<evidence type="ECO:0000256" key="3">
    <source>
        <dbReference type="ARBA" id="ARBA00022786"/>
    </source>
</evidence>
<evidence type="ECO:0000259" key="7">
    <source>
        <dbReference type="PROSITE" id="PS50069"/>
    </source>
</evidence>
<dbReference type="Proteomes" id="UP000095287">
    <property type="component" value="Unplaced"/>
</dbReference>
<protein>
    <submittedName>
        <fullName evidence="9">CULLIN_2 domain-containing protein</fullName>
    </submittedName>
</protein>
<evidence type="ECO:0000256" key="6">
    <source>
        <dbReference type="RuleBase" id="RU003829"/>
    </source>
</evidence>
<dbReference type="InterPro" id="IPR001373">
    <property type="entry name" value="Cullin_N"/>
</dbReference>
<dbReference type="InterPro" id="IPR045093">
    <property type="entry name" value="Cullin"/>
</dbReference>
<dbReference type="AlphaFoldDB" id="A0A1I7ZPY1"/>
<dbReference type="FunFam" id="1.10.10.10:FF:000014">
    <property type="entry name" value="Cullin 1"/>
    <property type="match status" value="1"/>
</dbReference>
<dbReference type="FunFam" id="1.20.1310.10:FF:000019">
    <property type="entry name" value="Cullin 1"/>
    <property type="match status" value="1"/>
</dbReference>
<evidence type="ECO:0000313" key="8">
    <source>
        <dbReference type="Proteomes" id="UP000095287"/>
    </source>
</evidence>
<dbReference type="SUPFAM" id="SSF74788">
    <property type="entry name" value="Cullin repeat-like"/>
    <property type="match status" value="1"/>
</dbReference>
<dbReference type="PROSITE" id="PS50069">
    <property type="entry name" value="CULLIN_2"/>
    <property type="match status" value="1"/>
</dbReference>
<reference evidence="9" key="1">
    <citation type="submission" date="2016-11" db="UniProtKB">
        <authorList>
            <consortium name="WormBaseParasite"/>
        </authorList>
    </citation>
    <scope>IDENTIFICATION</scope>
</reference>
<dbReference type="Gene3D" id="1.10.10.10">
    <property type="entry name" value="Winged helix-like DNA-binding domain superfamily/Winged helix DNA-binding domain"/>
    <property type="match status" value="1"/>
</dbReference>
<dbReference type="Gene3D" id="1.20.1310.10">
    <property type="entry name" value="Cullin Repeats"/>
    <property type="match status" value="4"/>
</dbReference>
<dbReference type="InterPro" id="IPR016159">
    <property type="entry name" value="Cullin_repeat-like_dom_sf"/>
</dbReference>
<dbReference type="SMART" id="SM00182">
    <property type="entry name" value="CULLIN"/>
    <property type="match status" value="1"/>
</dbReference>
<dbReference type="InterPro" id="IPR016158">
    <property type="entry name" value="Cullin_homology"/>
</dbReference>
<sequence length="780" mass="89945">MAFTVEAAWQKLSGGLEKIMNHETMTVNEYLTLYQGIHDFCTANVPEHQNDELVGGGAASIVYEATEAFIQRHVENVLQVVFDEADHETRLRIYVNLFDKFHFSAKVLNGLYRFLNRNWVRRLQEDNLDNGRIFEIYVLCMVIWKNVIFKHERIDLTMSALHLLNLERDGDSGVDANLVKKLVESYLVLGVEFRSTEYDNMFPLVSALENSDQFDEEPPLSGFQLRLVRTYERYFETPMLANTLEYYRQESAEVSADLDGIGYMKRVDERLNEENSRSKRFFFDALTNERLQKTVEKAFIEEKAELFQRELRNLLIAEEPSDLSRMYKLCTRVDAVSDKVKKGFRDFVAEQGQEAIKNMPSTSKADPQAYVSTILEVYKKYRDMVKVAFNESYGFYLHLDEGCITFVNKNAVTESSRGALNKSAELLSKFVDQAMRKGGGCGDIEEVLDQAITVFLYIADKDTFQKYYNRLLSRRLLLELSVNDDYEKMMITRLKSACGHEYVQKSLKMFMDIDTSKLITHYFANSGYSTSTVSTSFQVLSSSCWPLNPLKSFEVPPVIQDIVSSFTSYYAEQHQGRKLTYLYGNSRGEVTALFNKKKFSLQVTTTQLAVLLKYNDADSFSFGQLRAELQLEDHIFTATVVSLLNADLLRVPEESRGKTSFDDGTAFSLNLKFAPRRIKIDLAKLQNQIAAKVDTSKAEDREMVKSLEEDRKYLIQAAIVRIMKMRRRILHTALITETVEQVSSRFQPKIGMIKQCIDILMEKEYMKRANDDKNTYEYIA</sequence>
<dbReference type="Pfam" id="PF10557">
    <property type="entry name" value="Cullin_Nedd8"/>
    <property type="match status" value="1"/>
</dbReference>
<dbReference type="Pfam" id="PF00888">
    <property type="entry name" value="Cullin"/>
    <property type="match status" value="1"/>
</dbReference>
<evidence type="ECO:0000256" key="4">
    <source>
        <dbReference type="ARBA" id="ARBA00022843"/>
    </source>
</evidence>